<dbReference type="PROSITE" id="PS51354">
    <property type="entry name" value="GLUTAREDOXIN_2"/>
    <property type="match status" value="1"/>
</dbReference>
<comment type="caution">
    <text evidence="3">The sequence shown here is derived from an EMBL/GenBank/DDBJ whole genome shotgun (WGS) entry which is preliminary data.</text>
</comment>
<dbReference type="InterPro" id="IPR036282">
    <property type="entry name" value="Glutathione-S-Trfase_C_sf"/>
</dbReference>
<feature type="domain" description="GST N-terminal" evidence="1">
    <location>
        <begin position="4"/>
        <end position="83"/>
    </location>
</feature>
<dbReference type="PANTHER" id="PTHR43968">
    <property type="match status" value="1"/>
</dbReference>
<dbReference type="SFLD" id="SFLDG00358">
    <property type="entry name" value="Main_(cytGST)"/>
    <property type="match status" value="1"/>
</dbReference>
<evidence type="ECO:0000259" key="1">
    <source>
        <dbReference type="PROSITE" id="PS50404"/>
    </source>
</evidence>
<protein>
    <submittedName>
        <fullName evidence="3">Thioredoxin-like protein</fullName>
    </submittedName>
</protein>
<dbReference type="InterPro" id="IPR004045">
    <property type="entry name" value="Glutathione_S-Trfase_N"/>
</dbReference>
<dbReference type="EMBL" id="JBFXLU010000259">
    <property type="protein sequence ID" value="KAL2832677.1"/>
    <property type="molecule type" value="Genomic_DNA"/>
</dbReference>
<dbReference type="SUPFAM" id="SSF52833">
    <property type="entry name" value="Thioredoxin-like"/>
    <property type="match status" value="1"/>
</dbReference>
<dbReference type="PROSITE" id="PS50404">
    <property type="entry name" value="GST_NTER"/>
    <property type="match status" value="1"/>
</dbReference>
<dbReference type="Gene3D" id="3.40.30.10">
    <property type="entry name" value="Glutaredoxin"/>
    <property type="match status" value="1"/>
</dbReference>
<dbReference type="Gene3D" id="1.20.1050.10">
    <property type="match status" value="1"/>
</dbReference>
<dbReference type="InterPro" id="IPR050983">
    <property type="entry name" value="GST_Omega/HSP26"/>
</dbReference>
<dbReference type="InterPro" id="IPR010987">
    <property type="entry name" value="Glutathione-S-Trfase_C-like"/>
</dbReference>
<dbReference type="CDD" id="cd00570">
    <property type="entry name" value="GST_N_family"/>
    <property type="match status" value="1"/>
</dbReference>
<evidence type="ECO:0000313" key="3">
    <source>
        <dbReference type="EMBL" id="KAL2832677.1"/>
    </source>
</evidence>
<gene>
    <name evidence="3" type="ORF">BJY01DRAFT_225870</name>
</gene>
<dbReference type="SFLD" id="SFLDS00019">
    <property type="entry name" value="Glutathione_Transferase_(cytos"/>
    <property type="match status" value="1"/>
</dbReference>
<proteinExistence type="predicted"/>
<dbReference type="SUPFAM" id="SSF47616">
    <property type="entry name" value="GST C-terminal domain-like"/>
    <property type="match status" value="1"/>
</dbReference>
<organism evidence="3 4">
    <name type="scientific">Aspergillus pseudoustus</name>
    <dbReference type="NCBI Taxonomy" id="1810923"/>
    <lineage>
        <taxon>Eukaryota</taxon>
        <taxon>Fungi</taxon>
        <taxon>Dikarya</taxon>
        <taxon>Ascomycota</taxon>
        <taxon>Pezizomycotina</taxon>
        <taxon>Eurotiomycetes</taxon>
        <taxon>Eurotiomycetidae</taxon>
        <taxon>Eurotiales</taxon>
        <taxon>Aspergillaceae</taxon>
        <taxon>Aspergillus</taxon>
        <taxon>Aspergillus subgen. Nidulantes</taxon>
    </lineage>
</organism>
<dbReference type="InterPro" id="IPR036249">
    <property type="entry name" value="Thioredoxin-like_sf"/>
</dbReference>
<dbReference type="Proteomes" id="UP001610446">
    <property type="component" value="Unassembled WGS sequence"/>
</dbReference>
<reference evidence="3 4" key="1">
    <citation type="submission" date="2024-07" db="EMBL/GenBank/DDBJ databases">
        <title>Section-level genome sequencing and comparative genomics of Aspergillus sections Usti and Cavernicolus.</title>
        <authorList>
            <consortium name="Lawrence Berkeley National Laboratory"/>
            <person name="Nybo J.L."/>
            <person name="Vesth T.C."/>
            <person name="Theobald S."/>
            <person name="Frisvad J.C."/>
            <person name="Larsen T.O."/>
            <person name="Kjaerboelling I."/>
            <person name="Rothschild-Mancinelli K."/>
            <person name="Lyhne E.K."/>
            <person name="Kogle M.E."/>
            <person name="Barry K."/>
            <person name="Clum A."/>
            <person name="Na H."/>
            <person name="Ledsgaard L."/>
            <person name="Lin J."/>
            <person name="Lipzen A."/>
            <person name="Kuo A."/>
            <person name="Riley R."/>
            <person name="Mondo S."/>
            <person name="Labutti K."/>
            <person name="Haridas S."/>
            <person name="Pangalinan J."/>
            <person name="Salamov A.A."/>
            <person name="Simmons B.A."/>
            <person name="Magnuson J.K."/>
            <person name="Chen J."/>
            <person name="Drula E."/>
            <person name="Henrissat B."/>
            <person name="Wiebenga A."/>
            <person name="Lubbers R.J."/>
            <person name="Gomes A.C."/>
            <person name="Makela M.R."/>
            <person name="Stajich J."/>
            <person name="Grigoriev I.V."/>
            <person name="Mortensen U.H."/>
            <person name="De Vries R.P."/>
            <person name="Baker S.E."/>
            <person name="Andersen M.R."/>
        </authorList>
    </citation>
    <scope>NUCLEOTIDE SEQUENCE [LARGE SCALE GENOMIC DNA]</scope>
    <source>
        <strain evidence="3 4">CBS 123904</strain>
    </source>
</reference>
<dbReference type="PROSITE" id="PS50405">
    <property type="entry name" value="GST_CTER"/>
    <property type="match status" value="1"/>
</dbReference>
<keyword evidence="4" id="KW-1185">Reference proteome</keyword>
<name>A0ABR4J0Q3_9EURO</name>
<dbReference type="Pfam" id="PF13409">
    <property type="entry name" value="GST_N_2"/>
    <property type="match status" value="1"/>
</dbReference>
<dbReference type="InterPro" id="IPR040079">
    <property type="entry name" value="Glutathione_S-Trfase"/>
</dbReference>
<evidence type="ECO:0000313" key="4">
    <source>
        <dbReference type="Proteomes" id="UP001610446"/>
    </source>
</evidence>
<feature type="domain" description="GST C-terminal" evidence="2">
    <location>
        <begin position="92"/>
        <end position="234"/>
    </location>
</feature>
<evidence type="ECO:0000259" key="2">
    <source>
        <dbReference type="PROSITE" id="PS50405"/>
    </source>
</evidence>
<dbReference type="PANTHER" id="PTHR43968:SF8">
    <property type="entry name" value="S-TRANSFERASE, PUTATIVE (AFU_ORTHOLOGUE AFUA_2G00590)-RELATED"/>
    <property type="match status" value="1"/>
</dbReference>
<accession>A0ABR4J0Q3</accession>
<sequence length="240" mass="26652">MSAPKIILYTSHLCPWAHRAHIALKELGLEYEEVIIDLDRPRDPWYLEINPRGLVPTISYNGTIIPESAIVTQLLADAHPSHLLPPSNTEAGAIQRAHISFFVDTFVSKVLPHSFTAHRAATDEERSAATLALVEAIEKNNLEALLYPEGASGSGPFFRGAEKLTLAEALTGSFLLRLLSLHKPEYGLLAPELPELFEKRTPKFLKWAQAVVAQESVNFIWDEKVVGERTAKRFKAAPKV</sequence>